<comment type="caution">
    <text evidence="2">The sequence shown here is derived from an EMBL/GenBank/DDBJ whole genome shotgun (WGS) entry which is preliminary data.</text>
</comment>
<reference evidence="2 3" key="1">
    <citation type="journal article" date="2018" name="Mol. Plant">
        <title>The genome of Artemisia annua provides insight into the evolution of Asteraceae family and artemisinin biosynthesis.</title>
        <authorList>
            <person name="Shen Q."/>
            <person name="Zhang L."/>
            <person name="Liao Z."/>
            <person name="Wang S."/>
            <person name="Yan T."/>
            <person name="Shi P."/>
            <person name="Liu M."/>
            <person name="Fu X."/>
            <person name="Pan Q."/>
            <person name="Wang Y."/>
            <person name="Lv Z."/>
            <person name="Lu X."/>
            <person name="Zhang F."/>
            <person name="Jiang W."/>
            <person name="Ma Y."/>
            <person name="Chen M."/>
            <person name="Hao X."/>
            <person name="Li L."/>
            <person name="Tang Y."/>
            <person name="Lv G."/>
            <person name="Zhou Y."/>
            <person name="Sun X."/>
            <person name="Brodelius P.E."/>
            <person name="Rose J.K.C."/>
            <person name="Tang K."/>
        </authorList>
    </citation>
    <scope>NUCLEOTIDE SEQUENCE [LARGE SCALE GENOMIC DNA]</scope>
    <source>
        <strain evidence="3">cv. Huhao1</strain>
        <tissue evidence="2">Leaf</tissue>
    </source>
</reference>
<dbReference type="EMBL" id="PKPP01005904">
    <property type="protein sequence ID" value="PWA58402.1"/>
    <property type="molecule type" value="Genomic_DNA"/>
</dbReference>
<sequence>MTEGGSLSLKPQESQKQPKGRILLPASKGVYLKSSPWCVFKVESSVIQGTISESYKENRRLVLSISGVTSNTPDSSWKDVHSISGGTFTHDWLSDGWTAVVWATSTGQKYMHQFQQERSMIDNMELVSFSLVMVSKKESEGIALLSMYDRVFSCHSILSKYHKRLMFPSMSITAAIVQPFEFTDENRQRQHVWQTSWAISTRFVGGIIVTQGDDA</sequence>
<gene>
    <name evidence="2" type="ORF">CTI12_AA400380</name>
</gene>
<protein>
    <submittedName>
        <fullName evidence="2">Proline--tRNA ligase</fullName>
    </submittedName>
</protein>
<dbReference type="GO" id="GO:0016874">
    <property type="term" value="F:ligase activity"/>
    <property type="evidence" value="ECO:0007669"/>
    <property type="project" value="UniProtKB-KW"/>
</dbReference>
<proteinExistence type="predicted"/>
<name>A0A2U1MB26_ARTAN</name>
<feature type="region of interest" description="Disordered" evidence="1">
    <location>
        <begin position="1"/>
        <end position="20"/>
    </location>
</feature>
<evidence type="ECO:0000313" key="2">
    <source>
        <dbReference type="EMBL" id="PWA58402.1"/>
    </source>
</evidence>
<dbReference type="Proteomes" id="UP000245207">
    <property type="component" value="Unassembled WGS sequence"/>
</dbReference>
<dbReference type="OrthoDB" id="1350766at2759"/>
<accession>A0A2U1MB26</accession>
<dbReference type="STRING" id="35608.A0A2U1MB26"/>
<organism evidence="2 3">
    <name type="scientific">Artemisia annua</name>
    <name type="common">Sweet wormwood</name>
    <dbReference type="NCBI Taxonomy" id="35608"/>
    <lineage>
        <taxon>Eukaryota</taxon>
        <taxon>Viridiplantae</taxon>
        <taxon>Streptophyta</taxon>
        <taxon>Embryophyta</taxon>
        <taxon>Tracheophyta</taxon>
        <taxon>Spermatophyta</taxon>
        <taxon>Magnoliopsida</taxon>
        <taxon>eudicotyledons</taxon>
        <taxon>Gunneridae</taxon>
        <taxon>Pentapetalae</taxon>
        <taxon>asterids</taxon>
        <taxon>campanulids</taxon>
        <taxon>Asterales</taxon>
        <taxon>Asteraceae</taxon>
        <taxon>Asteroideae</taxon>
        <taxon>Anthemideae</taxon>
        <taxon>Artemisiinae</taxon>
        <taxon>Artemisia</taxon>
    </lineage>
</organism>
<dbReference type="Gene3D" id="3.30.930.10">
    <property type="entry name" value="Bira Bifunctional Protein, Domain 2"/>
    <property type="match status" value="1"/>
</dbReference>
<keyword evidence="3" id="KW-1185">Reference proteome</keyword>
<evidence type="ECO:0000313" key="3">
    <source>
        <dbReference type="Proteomes" id="UP000245207"/>
    </source>
</evidence>
<dbReference type="AlphaFoldDB" id="A0A2U1MB26"/>
<keyword evidence="2" id="KW-0436">Ligase</keyword>
<dbReference type="InterPro" id="IPR045864">
    <property type="entry name" value="aa-tRNA-synth_II/BPL/LPL"/>
</dbReference>
<evidence type="ECO:0000256" key="1">
    <source>
        <dbReference type="SAM" id="MobiDB-lite"/>
    </source>
</evidence>